<evidence type="ECO:0008006" key="5">
    <source>
        <dbReference type="Google" id="ProtNLM"/>
    </source>
</evidence>
<keyword evidence="3" id="KW-1185">Reference proteome</keyword>
<dbReference type="InterPro" id="IPR029058">
    <property type="entry name" value="AB_hydrolase_fold"/>
</dbReference>
<organism evidence="2 3">
    <name type="scientific">Malaciobacter molluscorum LMG 25693</name>
    <dbReference type="NCBI Taxonomy" id="870501"/>
    <lineage>
        <taxon>Bacteria</taxon>
        <taxon>Pseudomonadati</taxon>
        <taxon>Campylobacterota</taxon>
        <taxon>Epsilonproteobacteria</taxon>
        <taxon>Campylobacterales</taxon>
        <taxon>Arcobacteraceae</taxon>
        <taxon>Malaciobacter</taxon>
    </lineage>
</organism>
<reference evidence="1 4" key="2">
    <citation type="submission" date="2018-08" db="EMBL/GenBank/DDBJ databases">
        <title>Complete genome of the Arcobacter molluscorum type strain LMG 25693.</title>
        <authorList>
            <person name="Miller W.G."/>
            <person name="Yee E."/>
            <person name="Bono J.L."/>
        </authorList>
    </citation>
    <scope>NUCLEOTIDE SEQUENCE [LARGE SCALE GENOMIC DNA]</scope>
    <source>
        <strain evidence="1 4">CECT 7696</strain>
    </source>
</reference>
<dbReference type="KEGG" id="amol:AMOL_2429"/>
<dbReference type="RefSeq" id="WP_099342668.1">
    <property type="nucleotide sequence ID" value="NZ_CP032098.1"/>
</dbReference>
<name>A0A2G1DHF9_9BACT</name>
<evidence type="ECO:0000313" key="4">
    <source>
        <dbReference type="Proteomes" id="UP000262712"/>
    </source>
</evidence>
<dbReference type="AlphaFoldDB" id="A0A2G1DHF9"/>
<accession>A0A2G1DHF9</accession>
<evidence type="ECO:0000313" key="2">
    <source>
        <dbReference type="EMBL" id="PHO17776.1"/>
    </source>
</evidence>
<proteinExistence type="predicted"/>
<evidence type="ECO:0000313" key="3">
    <source>
        <dbReference type="Proteomes" id="UP000221222"/>
    </source>
</evidence>
<gene>
    <name evidence="1" type="ORF">AMOL_2429</name>
    <name evidence="2" type="ORF">CPU12_08430</name>
</gene>
<evidence type="ECO:0000313" key="1">
    <source>
        <dbReference type="EMBL" id="AXX93371.1"/>
    </source>
</evidence>
<dbReference type="Gene3D" id="3.40.50.1820">
    <property type="entry name" value="alpha/beta hydrolase"/>
    <property type="match status" value="1"/>
</dbReference>
<reference evidence="2 3" key="1">
    <citation type="submission" date="2017-09" db="EMBL/GenBank/DDBJ databases">
        <title>Arcobacter canalis sp. nov., a new species isolated from a water canal contaminated with urban sewage.</title>
        <authorList>
            <person name="Perez-Cataluna A."/>
            <person name="Salas-Masso N."/>
            <person name="Figueras M.J."/>
        </authorList>
    </citation>
    <scope>NUCLEOTIDE SEQUENCE [LARGE SCALE GENOMIC DNA]</scope>
    <source>
        <strain evidence="2 3">F98-3</strain>
    </source>
</reference>
<dbReference type="EMBL" id="NXFY01000012">
    <property type="protein sequence ID" value="PHO17776.1"/>
    <property type="molecule type" value="Genomic_DNA"/>
</dbReference>
<sequence length="254" mass="29804">MKKIKKTINKYDNFEDTYKKAYIGLPKDFNGIKKPLFLTLDKFKKNHLNIKTKKKYPVLFFMHGSAGLAYGKKYKDEVLKENFIFFAPNSFKIKNRPTYKTPTKLKNYEQVHKLRLAEIFYNIKKLKEFEFIDFNNIFLMGSSEGAHAVSKYKGNEFKGRIIAAYSCEKNYYSNDFKIGAKKKDPILNIIGTQDEYFSSYSKYENKEVTGNCASALLKYKNAKVVILPKTKHNVIENQYTIPEVINFLKFHTKY</sequence>
<dbReference type="EMBL" id="CP032098">
    <property type="protein sequence ID" value="AXX93371.1"/>
    <property type="molecule type" value="Genomic_DNA"/>
</dbReference>
<dbReference type="SUPFAM" id="SSF53474">
    <property type="entry name" value="alpha/beta-Hydrolases"/>
    <property type="match status" value="1"/>
</dbReference>
<protein>
    <recommendedName>
        <fullName evidence="5">Dienelactone hydrolase domain-containing protein</fullName>
    </recommendedName>
</protein>
<dbReference type="Proteomes" id="UP000221222">
    <property type="component" value="Unassembled WGS sequence"/>
</dbReference>
<dbReference type="Proteomes" id="UP000262712">
    <property type="component" value="Chromosome"/>
</dbReference>